<name>A0ABT7L0L7_9BACI</name>
<sequence>MTDPVCAGHDISIIQSLSGHSSTDLILRYSAPKEADRENAVEQLYKN</sequence>
<dbReference type="Proteomes" id="UP001229716">
    <property type="component" value="Unassembled WGS sequence"/>
</dbReference>
<keyword evidence="1" id="KW-0614">Plasmid</keyword>
<proteinExistence type="predicted"/>
<evidence type="ECO:0000313" key="1">
    <source>
        <dbReference type="EMBL" id="MDL2419420.1"/>
    </source>
</evidence>
<organism evidence="1 2">
    <name type="scientific">Bacillus shihchuchen</name>
    <dbReference type="NCBI Taxonomy" id="3036942"/>
    <lineage>
        <taxon>Bacteria</taxon>
        <taxon>Bacillati</taxon>
        <taxon>Bacillota</taxon>
        <taxon>Bacilli</taxon>
        <taxon>Bacillales</taxon>
        <taxon>Bacillaceae</taxon>
        <taxon>Bacillus</taxon>
        <taxon>Bacillus cereus group</taxon>
    </lineage>
</organism>
<evidence type="ECO:0008006" key="3">
    <source>
        <dbReference type="Google" id="ProtNLM"/>
    </source>
</evidence>
<evidence type="ECO:0000313" key="2">
    <source>
        <dbReference type="Proteomes" id="UP001229716"/>
    </source>
</evidence>
<dbReference type="InterPro" id="IPR011010">
    <property type="entry name" value="DNA_brk_join_enz"/>
</dbReference>
<accession>A0ABT7L0L7</accession>
<dbReference type="SUPFAM" id="SSF56349">
    <property type="entry name" value="DNA breaking-rejoining enzymes"/>
    <property type="match status" value="1"/>
</dbReference>
<keyword evidence="2" id="KW-1185">Reference proteome</keyword>
<reference evidence="1 2" key="1">
    <citation type="journal article" date="2023" name="Int. J. Mol. Sci.">
        <title>Pathogenicity and Genomic Characterization of a Novel Genospecies, Bacillus shihchuchen, of the Bacillus cereus Group Isolated from Chinese Softshell Turtle (Pelodiscus sinensis).</title>
        <authorList>
            <person name="Cheng L.W."/>
            <person name="Byadgi O.V."/>
            <person name="Tsai C.E."/>
            <person name="Wang P.C."/>
            <person name="Chen S.C."/>
        </authorList>
    </citation>
    <scope>NUCLEOTIDE SEQUENCE [LARGE SCALE GENOMIC DNA]</scope>
    <source>
        <strain evidence="1 2">QF108-045</strain>
    </source>
</reference>
<gene>
    <name evidence="1" type="ORF">P6F46_28225</name>
</gene>
<dbReference type="EMBL" id="JASWHZ010000002">
    <property type="protein sequence ID" value="MDL2419420.1"/>
    <property type="molecule type" value="Genomic_DNA"/>
</dbReference>
<comment type="caution">
    <text evidence="1">The sequence shown here is derived from an EMBL/GenBank/DDBJ whole genome shotgun (WGS) entry which is preliminary data.</text>
</comment>
<protein>
    <recommendedName>
        <fullName evidence="3">Integrase</fullName>
    </recommendedName>
</protein>
<geneLocation type="plasmid" evidence="1">
    <name>pBS01</name>
</geneLocation>